<dbReference type="PANTHER" id="PTHR21538">
    <property type="entry name" value="ANILLIN/RHOTEKIN RTKN"/>
    <property type="match status" value="1"/>
</dbReference>
<dbReference type="Pfam" id="PF00169">
    <property type="entry name" value="PH"/>
    <property type="match status" value="1"/>
</dbReference>
<evidence type="ECO:0000256" key="2">
    <source>
        <dbReference type="SAM" id="MobiDB-lite"/>
    </source>
</evidence>
<feature type="coiled-coil region" evidence="1">
    <location>
        <begin position="387"/>
        <end position="414"/>
    </location>
</feature>
<organism evidence="4 5">
    <name type="scientific">Oikopleura dioica</name>
    <name type="common">Tunicate</name>
    <dbReference type="NCBI Taxonomy" id="34765"/>
    <lineage>
        <taxon>Eukaryota</taxon>
        <taxon>Metazoa</taxon>
        <taxon>Chordata</taxon>
        <taxon>Tunicata</taxon>
        <taxon>Appendicularia</taxon>
        <taxon>Copelata</taxon>
        <taxon>Oikopleuridae</taxon>
        <taxon>Oikopleura</taxon>
    </lineage>
</organism>
<dbReference type="InterPro" id="IPR001849">
    <property type="entry name" value="PH_domain"/>
</dbReference>
<keyword evidence="1" id="KW-0175">Coiled coil</keyword>
<dbReference type="PROSITE" id="PS50003">
    <property type="entry name" value="PH_DOMAIN"/>
    <property type="match status" value="1"/>
</dbReference>
<feature type="compositionally biased region" description="Low complexity" evidence="2">
    <location>
        <begin position="57"/>
        <end position="68"/>
    </location>
</feature>
<feature type="domain" description="PH" evidence="3">
    <location>
        <begin position="592"/>
        <end position="720"/>
    </location>
</feature>
<evidence type="ECO:0000313" key="5">
    <source>
        <dbReference type="Proteomes" id="UP001158576"/>
    </source>
</evidence>
<dbReference type="SMART" id="SM00233">
    <property type="entry name" value="PH"/>
    <property type="match status" value="1"/>
</dbReference>
<evidence type="ECO:0000256" key="1">
    <source>
        <dbReference type="SAM" id="Coils"/>
    </source>
</evidence>
<reference evidence="4 5" key="1">
    <citation type="submission" date="2021-04" db="EMBL/GenBank/DDBJ databases">
        <authorList>
            <person name="Bliznina A."/>
        </authorList>
    </citation>
    <scope>NUCLEOTIDE SEQUENCE [LARGE SCALE GENOMIC DNA]</scope>
</reference>
<proteinExistence type="predicted"/>
<dbReference type="CDD" id="cd01263">
    <property type="entry name" value="PH_anillin"/>
    <property type="match status" value="1"/>
</dbReference>
<evidence type="ECO:0000259" key="3">
    <source>
        <dbReference type="PROSITE" id="PS50003"/>
    </source>
</evidence>
<dbReference type="InterPro" id="IPR011993">
    <property type="entry name" value="PH-like_dom_sf"/>
</dbReference>
<feature type="compositionally biased region" description="Low complexity" evidence="2">
    <location>
        <begin position="213"/>
        <end position="222"/>
    </location>
</feature>
<dbReference type="EMBL" id="OU015567">
    <property type="protein sequence ID" value="CAG5113660.1"/>
    <property type="molecule type" value="Genomic_DNA"/>
</dbReference>
<protein>
    <submittedName>
        <fullName evidence="4">Oidioi.mRNA.OKI2018_I69.chr2.g7750.t1.cds</fullName>
    </submittedName>
</protein>
<gene>
    <name evidence="4" type="ORF">OKIOD_LOCUS16515</name>
</gene>
<feature type="compositionally biased region" description="Low complexity" evidence="2">
    <location>
        <begin position="239"/>
        <end position="250"/>
    </location>
</feature>
<dbReference type="InterPro" id="IPR037840">
    <property type="entry name" value="PH_Anillin"/>
</dbReference>
<accession>A0ABN7TDQ8</accession>
<dbReference type="InterPro" id="IPR051364">
    <property type="entry name" value="Cytokinesis/Rho-signaling"/>
</dbReference>
<dbReference type="Proteomes" id="UP001158576">
    <property type="component" value="Chromosome 2"/>
</dbReference>
<dbReference type="Gene3D" id="2.30.29.30">
    <property type="entry name" value="Pleckstrin-homology domain (PH domain)/Phosphotyrosine-binding domain (PTB)"/>
    <property type="match status" value="1"/>
</dbReference>
<dbReference type="PANTHER" id="PTHR21538:SF24">
    <property type="entry name" value="PH DOMAIN-CONTAINING PROTEIN"/>
    <property type="match status" value="1"/>
</dbReference>
<name>A0ABN7TDQ8_OIKDI</name>
<feature type="region of interest" description="Disordered" evidence="2">
    <location>
        <begin position="206"/>
        <end position="319"/>
    </location>
</feature>
<feature type="region of interest" description="Disordered" evidence="2">
    <location>
        <begin position="569"/>
        <end position="589"/>
    </location>
</feature>
<feature type="compositionally biased region" description="Basic and acidic residues" evidence="2">
    <location>
        <begin position="307"/>
        <end position="319"/>
    </location>
</feature>
<feature type="compositionally biased region" description="Polar residues" evidence="2">
    <location>
        <begin position="273"/>
        <end position="285"/>
    </location>
</feature>
<evidence type="ECO:0000313" key="4">
    <source>
        <dbReference type="EMBL" id="CAG5113660.1"/>
    </source>
</evidence>
<feature type="compositionally biased region" description="Basic and acidic residues" evidence="2">
    <location>
        <begin position="74"/>
        <end position="83"/>
    </location>
</feature>
<dbReference type="SUPFAM" id="SSF50729">
    <property type="entry name" value="PH domain-like"/>
    <property type="match status" value="1"/>
</dbReference>
<feature type="compositionally biased region" description="Polar residues" evidence="2">
    <location>
        <begin position="574"/>
        <end position="586"/>
    </location>
</feature>
<feature type="region of interest" description="Disordered" evidence="2">
    <location>
        <begin position="43"/>
        <end position="83"/>
    </location>
</feature>
<keyword evidence="5" id="KW-1185">Reference proteome</keyword>
<feature type="compositionally biased region" description="Pro residues" evidence="2">
    <location>
        <begin position="251"/>
        <end position="262"/>
    </location>
</feature>
<sequence>MAESDLLRSIRLMKEKRDEKIAAREVDPITAIEKAAESRRKVLIDKNFAGPDNGETEISNSASESSDPPAAPETARKERWKEMAKQREIWDRELVEATQIAKERLQKEKEQESSEISAPSAVRKKFEVLSAKEQVERALRRSGKPDAKETPFVKRTAKKEFDLKELSQKGHVSKLESPIPEKENFLPAVVSSPNFKNFDLEEAPIMPAPIVPPRQTTPTVQTAKLIKPVSQPKLLPSKPNASEPESQPSPSSTPPPQEPAPIPFSLDERGDDSSSAISSVLQPNDVSEDAMAVDAENNLLTPKSQKRSVEAEDYQNSREKFVKQHSGHLKSRGSIDDISIALTSPQNRKLTIDDYRASQRIKDKPTRETVFNWQNQMTLKNSTAIGTLKRDEKRKDLENEIALLEQQKRQAIKAHKLIMSKTVPADVEAEAEKTLLCATEKYKGLRAIANSMKRVLDPYSKGSIRISDLWVKANKSVIANSEHFRNTWVIGLITVGEEFFATEMSRMDVQGEVRLLVEGSKGKRILRNVAPDFELSISIFSLNIAGEKKEKQASGGLFSRSLFSRKSLRKNHHSNGSGSSATCPEDSSSRFEKFIPGKVKTKGAGNTGCTTYGNWIRYWARLRGDSIEFWRYPEHAETEPAEGRISLRYLLNRSVGADKRGRRPNTFELYGRAPPKNEQANHMEGLSLSYDHNKFVRYQISADASEEMTKWCEALGTVLQELRVWDFTMSPPVDDNC</sequence>